<dbReference type="RefSeq" id="WP_267142725.1">
    <property type="nucleotide sequence ID" value="NZ_JAODIL010000072.1"/>
</dbReference>
<protein>
    <submittedName>
        <fullName evidence="2">Uncharacterized protein</fullName>
    </submittedName>
</protein>
<evidence type="ECO:0000313" key="2">
    <source>
        <dbReference type="EMBL" id="MCU5776700.1"/>
    </source>
</evidence>
<reference evidence="2" key="1">
    <citation type="submission" date="2022-09" db="EMBL/GenBank/DDBJ databases">
        <title>Winslowiella arboricola sp. nov., isolated from bleeding cankers on broadleaf hosts.</title>
        <authorList>
            <person name="Brady C."/>
            <person name="Kaur S."/>
            <person name="Crampton B."/>
            <person name="Maddock D."/>
            <person name="Arnold D."/>
            <person name="Denman S."/>
        </authorList>
    </citation>
    <scope>NUCLEOTIDE SEQUENCE</scope>
    <source>
        <strain evidence="2">BAC 15a-03b</strain>
    </source>
</reference>
<keyword evidence="3" id="KW-1185">Reference proteome</keyword>
<dbReference type="EMBL" id="JAODIM010000036">
    <property type="protein sequence ID" value="MCU5776700.1"/>
    <property type="molecule type" value="Genomic_DNA"/>
</dbReference>
<name>A0A9J6PPQ8_9GAMM</name>
<dbReference type="AlphaFoldDB" id="A0A9J6PPQ8"/>
<feature type="region of interest" description="Disordered" evidence="1">
    <location>
        <begin position="45"/>
        <end position="72"/>
    </location>
</feature>
<organism evidence="2 3">
    <name type="scientific">Winslowiella arboricola</name>
    <dbReference type="NCBI Taxonomy" id="2978220"/>
    <lineage>
        <taxon>Bacteria</taxon>
        <taxon>Pseudomonadati</taxon>
        <taxon>Pseudomonadota</taxon>
        <taxon>Gammaproteobacteria</taxon>
        <taxon>Enterobacterales</taxon>
        <taxon>Erwiniaceae</taxon>
        <taxon>Winslowiella</taxon>
    </lineage>
</organism>
<dbReference type="Proteomes" id="UP001064262">
    <property type="component" value="Unassembled WGS sequence"/>
</dbReference>
<evidence type="ECO:0000313" key="3">
    <source>
        <dbReference type="Proteomes" id="UP001064262"/>
    </source>
</evidence>
<comment type="caution">
    <text evidence="2">The sequence shown here is derived from an EMBL/GenBank/DDBJ whole genome shotgun (WGS) entry which is preliminary data.</text>
</comment>
<gene>
    <name evidence="2" type="ORF">N5923_04185</name>
</gene>
<sequence length="72" mass="8034">MLNPDYQGEKIHPFIVTVYWFSLRPLRLATYWHLETVVARDQSEKQAGLSTASAEPAITQGDSADSAAKKVK</sequence>
<proteinExistence type="predicted"/>
<accession>A0A9J6PPQ8</accession>
<evidence type="ECO:0000256" key="1">
    <source>
        <dbReference type="SAM" id="MobiDB-lite"/>
    </source>
</evidence>